<dbReference type="GO" id="GO:0005634">
    <property type="term" value="C:nucleus"/>
    <property type="evidence" value="ECO:0007669"/>
    <property type="project" value="UniProtKB-SubCell"/>
</dbReference>
<comment type="subcellular location">
    <subcellularLocation>
        <location evidence="1">Nucleus</location>
    </subcellularLocation>
</comment>
<dbReference type="SMART" id="SM00906">
    <property type="entry name" value="Fungal_trans"/>
    <property type="match status" value="1"/>
</dbReference>
<name>A0A427YKL2_9TREE</name>
<dbReference type="PANTHER" id="PTHR31001:SF76">
    <property type="entry name" value="ZN(2)-C6 FUNGAL-TYPE DOMAIN-CONTAINING PROTEIN"/>
    <property type="match status" value="1"/>
</dbReference>
<dbReference type="GO" id="GO:0008270">
    <property type="term" value="F:zinc ion binding"/>
    <property type="evidence" value="ECO:0007669"/>
    <property type="project" value="InterPro"/>
</dbReference>
<organism evidence="4 5">
    <name type="scientific">Saitozyma podzolica</name>
    <dbReference type="NCBI Taxonomy" id="1890683"/>
    <lineage>
        <taxon>Eukaryota</taxon>
        <taxon>Fungi</taxon>
        <taxon>Dikarya</taxon>
        <taxon>Basidiomycota</taxon>
        <taxon>Agaricomycotina</taxon>
        <taxon>Tremellomycetes</taxon>
        <taxon>Tremellales</taxon>
        <taxon>Trimorphomycetaceae</taxon>
        <taxon>Saitozyma</taxon>
    </lineage>
</organism>
<dbReference type="CDD" id="cd12148">
    <property type="entry name" value="fungal_TF_MHR"/>
    <property type="match status" value="1"/>
</dbReference>
<dbReference type="GO" id="GO:0006351">
    <property type="term" value="P:DNA-templated transcription"/>
    <property type="evidence" value="ECO:0007669"/>
    <property type="project" value="InterPro"/>
</dbReference>
<gene>
    <name evidence="4" type="ORF">EHS25_008966</name>
</gene>
<feature type="domain" description="Xylanolytic transcriptional activator regulatory" evidence="3">
    <location>
        <begin position="189"/>
        <end position="266"/>
    </location>
</feature>
<evidence type="ECO:0000313" key="4">
    <source>
        <dbReference type="EMBL" id="RSH91597.1"/>
    </source>
</evidence>
<sequence>MTPVGDKEAEASTVARMLDTFAMGNRITRNELRGFADHEPPPRSPLLIEHMRKVLSILPAPQHSRQLVAFYFRKVEWYTGALHQAWYEDELQQLITCPPEMRPYLVRPCWLCLHLAVLCLSEHLLVPVERESLGLPDEQGQEIARALFLASKELLFASDFYYHHTIEHLQCIILHGVYQYNTDEAADSHWALLGSAIKIAQNLGLNRLGPENKANEEWPGSWQDPVRRDIGRRIWWNIVLLDWSMASAYGSTYLVKPDLPYSLCYSPGKSWITEESPGYGITQLCDGTIEERFLALRKAFPPYMESIEAAQSVADRLDSPNIVFECLLLRMCDQSYILRLHRPYQVMGYGNDEYRYSADRCVQAAKAILLDFHAAWLECPFLLNFWLVPSFVCVAGVVTF</sequence>
<dbReference type="PANTHER" id="PTHR31001">
    <property type="entry name" value="UNCHARACTERIZED TRANSCRIPTIONAL REGULATORY PROTEIN"/>
    <property type="match status" value="1"/>
</dbReference>
<dbReference type="AlphaFoldDB" id="A0A427YKL2"/>
<proteinExistence type="predicted"/>
<dbReference type="GO" id="GO:0003677">
    <property type="term" value="F:DNA binding"/>
    <property type="evidence" value="ECO:0007669"/>
    <property type="project" value="InterPro"/>
</dbReference>
<dbReference type="InterPro" id="IPR007219">
    <property type="entry name" value="XnlR_reg_dom"/>
</dbReference>
<dbReference type="InterPro" id="IPR050613">
    <property type="entry name" value="Sec_Metabolite_Reg"/>
</dbReference>
<protein>
    <recommendedName>
        <fullName evidence="3">Xylanolytic transcriptional activator regulatory domain-containing protein</fullName>
    </recommendedName>
</protein>
<dbReference type="Proteomes" id="UP000279259">
    <property type="component" value="Unassembled WGS sequence"/>
</dbReference>
<keyword evidence="2" id="KW-0539">Nucleus</keyword>
<comment type="caution">
    <text evidence="4">The sequence shown here is derived from an EMBL/GenBank/DDBJ whole genome shotgun (WGS) entry which is preliminary data.</text>
</comment>
<keyword evidence="5" id="KW-1185">Reference proteome</keyword>
<evidence type="ECO:0000256" key="1">
    <source>
        <dbReference type="ARBA" id="ARBA00004123"/>
    </source>
</evidence>
<evidence type="ECO:0000313" key="5">
    <source>
        <dbReference type="Proteomes" id="UP000279259"/>
    </source>
</evidence>
<reference evidence="4 5" key="1">
    <citation type="submission" date="2018-11" db="EMBL/GenBank/DDBJ databases">
        <title>Genome sequence of Saitozyma podzolica DSM 27192.</title>
        <authorList>
            <person name="Aliyu H."/>
            <person name="Gorte O."/>
            <person name="Ochsenreither K."/>
        </authorList>
    </citation>
    <scope>NUCLEOTIDE SEQUENCE [LARGE SCALE GENOMIC DNA]</scope>
    <source>
        <strain evidence="4 5">DSM 27192</strain>
    </source>
</reference>
<dbReference type="EMBL" id="RSCD01000007">
    <property type="protein sequence ID" value="RSH91597.1"/>
    <property type="molecule type" value="Genomic_DNA"/>
</dbReference>
<evidence type="ECO:0000259" key="3">
    <source>
        <dbReference type="SMART" id="SM00906"/>
    </source>
</evidence>
<dbReference type="OrthoDB" id="3364175at2759"/>
<dbReference type="Pfam" id="PF04082">
    <property type="entry name" value="Fungal_trans"/>
    <property type="match status" value="1"/>
</dbReference>
<dbReference type="STRING" id="1890683.A0A427YKL2"/>
<evidence type="ECO:0000256" key="2">
    <source>
        <dbReference type="ARBA" id="ARBA00023242"/>
    </source>
</evidence>
<accession>A0A427YKL2</accession>